<sequence>MSMCRHASRECTRPSCRYCIPTYEPMECSAFMPLWRSGLQAKDVVGLCVALRIHVASGFEPLEPATHLLVSYALLGSSIEVPGIGATRSLAISTADQRTSDDLVNIEDSSSSEVSYEKLSILFPNLRTSPLLPPAPHLAAGSGSRLRILSVDSGGHPSEVLLAAIYLARLDSSIRRLSADPSSPIADLFDVAAGSGSGGVLAAMLLPEALTAGHSSRPTRRSGSSLPGVAGRRSDPARGGTCGSGCSSGGLGRGSGERSATQR</sequence>
<evidence type="ECO:0000256" key="4">
    <source>
        <dbReference type="SAM" id="MobiDB-lite"/>
    </source>
</evidence>
<evidence type="ECO:0000256" key="2">
    <source>
        <dbReference type="ARBA" id="ARBA00022801"/>
    </source>
</evidence>
<feature type="region of interest" description="Disordered" evidence="4">
    <location>
        <begin position="212"/>
        <end position="263"/>
    </location>
</feature>
<proteinExistence type="inferred from homology"/>
<feature type="compositionally biased region" description="Polar residues" evidence="4">
    <location>
        <begin position="213"/>
        <end position="225"/>
    </location>
</feature>
<name>A0A8J5I9L3_ZINOF</name>
<reference evidence="5 6" key="1">
    <citation type="submission" date="2020-08" db="EMBL/GenBank/DDBJ databases">
        <title>Plant Genome Project.</title>
        <authorList>
            <person name="Zhang R.-G."/>
        </authorList>
    </citation>
    <scope>NUCLEOTIDE SEQUENCE [LARGE SCALE GENOMIC DNA]</scope>
    <source>
        <tissue evidence="5">Rhizome</tissue>
    </source>
</reference>
<evidence type="ECO:0000313" key="5">
    <source>
        <dbReference type="EMBL" id="KAG6536245.1"/>
    </source>
</evidence>
<dbReference type="EMBL" id="JACMSC010000001">
    <property type="protein sequence ID" value="KAG6536245.1"/>
    <property type="molecule type" value="Genomic_DNA"/>
</dbReference>
<comment type="similarity">
    <text evidence="1">Belongs to the patatin family.</text>
</comment>
<gene>
    <name evidence="5" type="ORF">ZIOFF_001296</name>
</gene>
<evidence type="ECO:0000313" key="6">
    <source>
        <dbReference type="Proteomes" id="UP000734854"/>
    </source>
</evidence>
<organism evidence="5 6">
    <name type="scientific">Zingiber officinale</name>
    <name type="common">Ginger</name>
    <name type="synonym">Amomum zingiber</name>
    <dbReference type="NCBI Taxonomy" id="94328"/>
    <lineage>
        <taxon>Eukaryota</taxon>
        <taxon>Viridiplantae</taxon>
        <taxon>Streptophyta</taxon>
        <taxon>Embryophyta</taxon>
        <taxon>Tracheophyta</taxon>
        <taxon>Spermatophyta</taxon>
        <taxon>Magnoliopsida</taxon>
        <taxon>Liliopsida</taxon>
        <taxon>Zingiberales</taxon>
        <taxon>Zingiberaceae</taxon>
        <taxon>Zingiber</taxon>
    </lineage>
</organism>
<dbReference type="GO" id="GO:0016042">
    <property type="term" value="P:lipid catabolic process"/>
    <property type="evidence" value="ECO:0007669"/>
    <property type="project" value="UniProtKB-KW"/>
</dbReference>
<dbReference type="PANTHER" id="PTHR32241">
    <property type="entry name" value="PATATIN-LIKE PROTEIN 6"/>
    <property type="match status" value="1"/>
</dbReference>
<evidence type="ECO:0000256" key="3">
    <source>
        <dbReference type="ARBA" id="ARBA00022963"/>
    </source>
</evidence>
<keyword evidence="6" id="KW-1185">Reference proteome</keyword>
<evidence type="ECO:0008006" key="7">
    <source>
        <dbReference type="Google" id="ProtNLM"/>
    </source>
</evidence>
<dbReference type="GO" id="GO:0016787">
    <property type="term" value="F:hydrolase activity"/>
    <property type="evidence" value="ECO:0007669"/>
    <property type="project" value="UniProtKB-KW"/>
</dbReference>
<dbReference type="AlphaFoldDB" id="A0A8J5I9L3"/>
<dbReference type="Proteomes" id="UP000734854">
    <property type="component" value="Unassembled WGS sequence"/>
</dbReference>
<accession>A0A8J5I9L3</accession>
<dbReference type="Gene3D" id="3.40.1090.10">
    <property type="entry name" value="Cytosolic phospholipase A2 catalytic domain"/>
    <property type="match status" value="1"/>
</dbReference>
<dbReference type="PANTHER" id="PTHR32241:SF12">
    <property type="entry name" value="OS03G0784100 PROTEIN"/>
    <property type="match status" value="1"/>
</dbReference>
<feature type="compositionally biased region" description="Gly residues" evidence="4">
    <location>
        <begin position="240"/>
        <end position="254"/>
    </location>
</feature>
<evidence type="ECO:0000256" key="1">
    <source>
        <dbReference type="ARBA" id="ARBA00010240"/>
    </source>
</evidence>
<keyword evidence="3" id="KW-0442">Lipid degradation</keyword>
<keyword evidence="2" id="KW-0378">Hydrolase</keyword>
<keyword evidence="3" id="KW-0443">Lipid metabolism</keyword>
<protein>
    <recommendedName>
        <fullName evidence="7">PNPLA domain-containing protein</fullName>
    </recommendedName>
</protein>
<comment type="caution">
    <text evidence="5">The sequence shown here is derived from an EMBL/GenBank/DDBJ whole genome shotgun (WGS) entry which is preliminary data.</text>
</comment>